<feature type="chain" id="PRO_5010183586" description="BT-3987-like N-terminal domain-containing protein" evidence="1">
    <location>
        <begin position="23"/>
        <end position="550"/>
    </location>
</feature>
<reference evidence="3 4" key="1">
    <citation type="submission" date="2016-10" db="EMBL/GenBank/DDBJ databases">
        <authorList>
            <person name="de Groot N.N."/>
        </authorList>
    </citation>
    <scope>NUCLEOTIDE SEQUENCE [LARGE SCALE GENOMIC DNA]</scope>
    <source>
        <strain evidence="3 4">NLAE-zl-G339</strain>
    </source>
</reference>
<evidence type="ECO:0000259" key="2">
    <source>
        <dbReference type="Pfam" id="PF08522"/>
    </source>
</evidence>
<dbReference type="InterPro" id="IPR013728">
    <property type="entry name" value="BT_3987-like_N"/>
</dbReference>
<evidence type="ECO:0000313" key="3">
    <source>
        <dbReference type="EMBL" id="SEA55813.1"/>
    </source>
</evidence>
<proteinExistence type="predicted"/>
<dbReference type="EMBL" id="FNRP01000008">
    <property type="protein sequence ID" value="SEA55813.1"/>
    <property type="molecule type" value="Genomic_DNA"/>
</dbReference>
<name>A0A1H4C685_9BACE</name>
<dbReference type="Gene3D" id="2.60.40.1740">
    <property type="entry name" value="hypothetical protein (bacova_03559)"/>
    <property type="match status" value="3"/>
</dbReference>
<dbReference type="Pfam" id="PF08522">
    <property type="entry name" value="BT_3987-like_N"/>
    <property type="match status" value="3"/>
</dbReference>
<accession>A0A1H4C685</accession>
<dbReference type="AlphaFoldDB" id="A0A1H4C685"/>
<feature type="domain" description="BT-3987-like N-terminal" evidence="2">
    <location>
        <begin position="306"/>
        <end position="396"/>
    </location>
</feature>
<keyword evidence="1" id="KW-0732">Signal</keyword>
<feature type="signal peptide" evidence="1">
    <location>
        <begin position="1"/>
        <end position="22"/>
    </location>
</feature>
<sequence>MKRFFKILFSTALIGVMFACEAELSPITIKPDPVFDKTGLYTVNTISIYDEQETVVNISRIYGLSKELDLTIGVDETLLTEYNNLNGTNYQLMPAEYYDFPSAIKLNKTDKVVELPVVIKPKALAAKGISTANNYVLPLSLNASSVEVEDKGDAAQVLLIPNIVKPTFTVKVPEENFSLSFIRDVLLPQTVEIEATSNFTTIDANMVTYEADATAVEVYNDANDVDYKLLPSEYYKVNTGVLDPETMNYKTSITFTCGKMESDDIFLLPLVMASDVYQIQQKEPIYVLVQLNTLKMWVTGADQVVVNKSGNGKISVEMNAPISNEQPVKLTVDNSLVESYNAANNTSFIPFDPSKVNVSTEAITAGEKKVDVSYQVDLTSMPFDGTDSYLLALVLDESELFTGTKVESGVIYIQPFRTLAGDYEKEIWGEEKNNRITAPAIYLAGENGWPASQNEKAHKYCINYNNKWSGGVIHFNILDESVEGYPDRKKLGDFIDRANENYGRGHDQVIDNGSWVDMKTGVVHFDLKVVDNGYKDEGGFPIQYNFTPNF</sequence>
<dbReference type="PROSITE" id="PS51257">
    <property type="entry name" value="PROKAR_LIPOPROTEIN"/>
    <property type="match status" value="1"/>
</dbReference>
<evidence type="ECO:0000313" key="4">
    <source>
        <dbReference type="Proteomes" id="UP000183040"/>
    </source>
</evidence>
<organism evidence="3 4">
    <name type="scientific">Bacteroides xylanisolvens</name>
    <dbReference type="NCBI Taxonomy" id="371601"/>
    <lineage>
        <taxon>Bacteria</taxon>
        <taxon>Pseudomonadati</taxon>
        <taxon>Bacteroidota</taxon>
        <taxon>Bacteroidia</taxon>
        <taxon>Bacteroidales</taxon>
        <taxon>Bacteroidaceae</taxon>
        <taxon>Bacteroides</taxon>
    </lineage>
</organism>
<feature type="domain" description="BT-3987-like N-terminal" evidence="2">
    <location>
        <begin position="49"/>
        <end position="146"/>
    </location>
</feature>
<protein>
    <recommendedName>
        <fullName evidence="2">BT-3987-like N-terminal domain-containing protein</fullName>
    </recommendedName>
</protein>
<dbReference type="Proteomes" id="UP000183040">
    <property type="component" value="Unassembled WGS sequence"/>
</dbReference>
<dbReference type="RefSeq" id="WP_009039231.1">
    <property type="nucleotide sequence ID" value="NZ_FNRP01000008.1"/>
</dbReference>
<feature type="domain" description="BT-3987-like N-terminal" evidence="2">
    <location>
        <begin position="190"/>
        <end position="274"/>
    </location>
</feature>
<evidence type="ECO:0000256" key="1">
    <source>
        <dbReference type="SAM" id="SignalP"/>
    </source>
</evidence>
<gene>
    <name evidence="3" type="ORF">SAMN04487924_10871</name>
</gene>